<evidence type="ECO:0000313" key="4">
    <source>
        <dbReference type="Proteomes" id="UP001163823"/>
    </source>
</evidence>
<evidence type="ECO:0000313" key="3">
    <source>
        <dbReference type="EMBL" id="KAJ7962502.1"/>
    </source>
</evidence>
<dbReference type="PANTHER" id="PTHR32246">
    <property type="entry name" value="INGRESSION PROTEIN FIC1"/>
    <property type="match status" value="1"/>
</dbReference>
<feature type="compositionally biased region" description="Acidic residues" evidence="1">
    <location>
        <begin position="111"/>
        <end position="130"/>
    </location>
</feature>
<dbReference type="InterPro" id="IPR000008">
    <property type="entry name" value="C2_dom"/>
</dbReference>
<dbReference type="Gene3D" id="2.60.40.150">
    <property type="entry name" value="C2 domain"/>
    <property type="match status" value="1"/>
</dbReference>
<keyword evidence="4" id="KW-1185">Reference proteome</keyword>
<protein>
    <submittedName>
        <fullName evidence="3">C2 calcium-dependent membrane targeting</fullName>
    </submittedName>
</protein>
<dbReference type="PANTHER" id="PTHR32246:SF143">
    <property type="entry name" value="CALCIUM-DEPENDENT LIPID-BINDING (CALB DOMAIN) FAMILY PROTEIN"/>
    <property type="match status" value="1"/>
</dbReference>
<dbReference type="Proteomes" id="UP001163823">
    <property type="component" value="Chromosome 7"/>
</dbReference>
<proteinExistence type="predicted"/>
<dbReference type="PROSITE" id="PS50004">
    <property type="entry name" value="C2"/>
    <property type="match status" value="1"/>
</dbReference>
<evidence type="ECO:0000259" key="2">
    <source>
        <dbReference type="PROSITE" id="PS50004"/>
    </source>
</evidence>
<dbReference type="EMBL" id="JARAOO010000007">
    <property type="protein sequence ID" value="KAJ7962502.1"/>
    <property type="molecule type" value="Genomic_DNA"/>
</dbReference>
<sequence>MAKYRVLIVTVNSAELKTKNNAKIYAKAYVHPDVRLKTKLGSNGGSRPTWNDKFVFSISESFLDGKASFLHFDIYRARKGFPHSLVGKSKFDLNLLVKKSDFEEKVDLEEDQECNYDTSNEEDLYDDENDKDNPRYDNMFEVKQQSDDDVVEEKEKEQEMKAKVGLDVFKGLERKGVLNVEVGLGEYISCLGEFEWHTMAMEYCAFMGQTMEANRKRQLISESIRFITLKFLFLKKTVK</sequence>
<reference evidence="3" key="1">
    <citation type="journal article" date="2023" name="Science">
        <title>Elucidation of the pathway for biosynthesis of saponin adjuvants from the soapbark tree.</title>
        <authorList>
            <person name="Reed J."/>
            <person name="Orme A."/>
            <person name="El-Demerdash A."/>
            <person name="Owen C."/>
            <person name="Martin L.B.B."/>
            <person name="Misra R.C."/>
            <person name="Kikuchi S."/>
            <person name="Rejzek M."/>
            <person name="Martin A.C."/>
            <person name="Harkess A."/>
            <person name="Leebens-Mack J."/>
            <person name="Louveau T."/>
            <person name="Stephenson M.J."/>
            <person name="Osbourn A."/>
        </authorList>
    </citation>
    <scope>NUCLEOTIDE SEQUENCE</scope>
    <source>
        <strain evidence="3">S10</strain>
    </source>
</reference>
<dbReference type="InterPro" id="IPR035892">
    <property type="entry name" value="C2_domain_sf"/>
</dbReference>
<dbReference type="KEGG" id="qsa:O6P43_017717"/>
<feature type="region of interest" description="Disordered" evidence="1">
    <location>
        <begin position="111"/>
        <end position="136"/>
    </location>
</feature>
<dbReference type="Pfam" id="PF00168">
    <property type="entry name" value="C2"/>
    <property type="match status" value="1"/>
</dbReference>
<name>A0AAD7PP86_QUISA</name>
<organism evidence="3 4">
    <name type="scientific">Quillaja saponaria</name>
    <name type="common">Soap bark tree</name>
    <dbReference type="NCBI Taxonomy" id="32244"/>
    <lineage>
        <taxon>Eukaryota</taxon>
        <taxon>Viridiplantae</taxon>
        <taxon>Streptophyta</taxon>
        <taxon>Embryophyta</taxon>
        <taxon>Tracheophyta</taxon>
        <taxon>Spermatophyta</taxon>
        <taxon>Magnoliopsida</taxon>
        <taxon>eudicotyledons</taxon>
        <taxon>Gunneridae</taxon>
        <taxon>Pentapetalae</taxon>
        <taxon>rosids</taxon>
        <taxon>fabids</taxon>
        <taxon>Fabales</taxon>
        <taxon>Quillajaceae</taxon>
        <taxon>Quillaja</taxon>
    </lineage>
</organism>
<accession>A0AAD7PP86</accession>
<comment type="caution">
    <text evidence="3">The sequence shown here is derived from an EMBL/GenBank/DDBJ whole genome shotgun (WGS) entry which is preliminary data.</text>
</comment>
<feature type="domain" description="C2" evidence="2">
    <location>
        <begin position="1"/>
        <end position="106"/>
    </location>
</feature>
<dbReference type="AlphaFoldDB" id="A0AAD7PP86"/>
<evidence type="ECO:0000256" key="1">
    <source>
        <dbReference type="SAM" id="MobiDB-lite"/>
    </source>
</evidence>
<dbReference type="SUPFAM" id="SSF49562">
    <property type="entry name" value="C2 domain (Calcium/lipid-binding domain, CaLB)"/>
    <property type="match status" value="1"/>
</dbReference>
<gene>
    <name evidence="3" type="ORF">O6P43_017717</name>
</gene>